<comment type="caution">
    <text evidence="6">The sequence shown here is derived from an EMBL/GenBank/DDBJ whole genome shotgun (WGS) entry which is preliminary data.</text>
</comment>
<evidence type="ECO:0000313" key="6">
    <source>
        <dbReference type="EMBL" id="RXH68099.1"/>
    </source>
</evidence>
<proteinExistence type="predicted"/>
<reference evidence="6 7" key="1">
    <citation type="submission" date="2018-10" db="EMBL/GenBank/DDBJ databases">
        <title>A high-quality apple genome assembly.</title>
        <authorList>
            <person name="Hu J."/>
        </authorList>
    </citation>
    <scope>NUCLEOTIDE SEQUENCE [LARGE SCALE GENOMIC DNA]</scope>
    <source>
        <strain evidence="7">cv. HFTH1</strain>
        <tissue evidence="6">Young leaf</tissue>
    </source>
</reference>
<evidence type="ECO:0000259" key="5">
    <source>
        <dbReference type="Pfam" id="PF01453"/>
    </source>
</evidence>
<name>A0A498HAR2_MALDO</name>
<organism evidence="6 7">
    <name type="scientific">Malus domestica</name>
    <name type="common">Apple</name>
    <name type="synonym">Pyrus malus</name>
    <dbReference type="NCBI Taxonomy" id="3750"/>
    <lineage>
        <taxon>Eukaryota</taxon>
        <taxon>Viridiplantae</taxon>
        <taxon>Streptophyta</taxon>
        <taxon>Embryophyta</taxon>
        <taxon>Tracheophyta</taxon>
        <taxon>Spermatophyta</taxon>
        <taxon>Magnoliopsida</taxon>
        <taxon>eudicotyledons</taxon>
        <taxon>Gunneridae</taxon>
        <taxon>Pentapetalae</taxon>
        <taxon>rosids</taxon>
        <taxon>fabids</taxon>
        <taxon>Rosales</taxon>
        <taxon>Rosaceae</taxon>
        <taxon>Amygdaloideae</taxon>
        <taxon>Maleae</taxon>
        <taxon>Malus</taxon>
    </lineage>
</organism>
<dbReference type="AlphaFoldDB" id="A0A498HAR2"/>
<dbReference type="SUPFAM" id="SSF51110">
    <property type="entry name" value="alpha-D-mannose-specific plant lectins"/>
    <property type="match status" value="1"/>
</dbReference>
<evidence type="ECO:0000256" key="1">
    <source>
        <dbReference type="ARBA" id="ARBA00022729"/>
    </source>
</evidence>
<evidence type="ECO:0000256" key="3">
    <source>
        <dbReference type="ARBA" id="ARBA00023180"/>
    </source>
</evidence>
<keyword evidence="7" id="KW-1185">Reference proteome</keyword>
<dbReference type="InterPro" id="IPR001480">
    <property type="entry name" value="Bulb-type_lectin_dom"/>
</dbReference>
<evidence type="ECO:0000259" key="4">
    <source>
        <dbReference type="Pfam" id="PF00954"/>
    </source>
</evidence>
<gene>
    <name evidence="6" type="ORF">DVH24_028246</name>
</gene>
<accession>A0A498HAR2</accession>
<dbReference type="GO" id="GO:0048544">
    <property type="term" value="P:recognition of pollen"/>
    <property type="evidence" value="ECO:0007669"/>
    <property type="project" value="InterPro"/>
</dbReference>
<evidence type="ECO:0008006" key="8">
    <source>
        <dbReference type="Google" id="ProtNLM"/>
    </source>
</evidence>
<feature type="domain" description="Bulb-type lectin" evidence="5">
    <location>
        <begin position="4"/>
        <end position="73"/>
    </location>
</feature>
<evidence type="ECO:0000256" key="2">
    <source>
        <dbReference type="ARBA" id="ARBA00023157"/>
    </source>
</evidence>
<keyword evidence="1" id="KW-0732">Signal</keyword>
<dbReference type="Gene3D" id="2.90.10.30">
    <property type="match status" value="1"/>
</dbReference>
<keyword evidence="3" id="KW-0325">Glycoprotein</keyword>
<dbReference type="Pfam" id="PF00954">
    <property type="entry name" value="S_locus_glycop"/>
    <property type="match status" value="1"/>
</dbReference>
<dbReference type="InterPro" id="IPR000858">
    <property type="entry name" value="S_locus_glycoprot_dom"/>
</dbReference>
<evidence type="ECO:0000313" key="7">
    <source>
        <dbReference type="Proteomes" id="UP000290289"/>
    </source>
</evidence>
<dbReference type="InterPro" id="IPR036426">
    <property type="entry name" value="Bulb-type_lectin_dom_sf"/>
</dbReference>
<dbReference type="Proteomes" id="UP000290289">
    <property type="component" value="Chromosome 17"/>
</dbReference>
<dbReference type="PANTHER" id="PTHR32444:SF246">
    <property type="entry name" value="S-LOCUS-SPECIFIC GLYCOPROTEIN S13-LIKE"/>
    <property type="match status" value="1"/>
</dbReference>
<sequence length="218" mass="24771">MTRKLVVWSSNASIPASAMNATTAVLIDSGNLQLIFEQDILWQSFDHPSDTLLPSMKLSLNKITGQQACLTSWAALDDPQRGLFSVGIDPKLPRQLINWKGNATYWRNSSVKIRAVLSPTGQFNLLLWNDKSRRWLEVWREPLNKRDFYAECGPYSTCDNNGDTLSSQCKCSKGFRTELHKQWAMGDWPGGCVREKALRCDKGEGFEKFEEMKCWGKT</sequence>
<feature type="domain" description="S-locus glycoprotein" evidence="4">
    <location>
        <begin position="100"/>
        <end position="177"/>
    </location>
</feature>
<dbReference type="PANTHER" id="PTHR32444">
    <property type="entry name" value="BULB-TYPE LECTIN DOMAIN-CONTAINING PROTEIN"/>
    <property type="match status" value="1"/>
</dbReference>
<dbReference type="EMBL" id="RDQH01000343">
    <property type="protein sequence ID" value="RXH68099.1"/>
    <property type="molecule type" value="Genomic_DNA"/>
</dbReference>
<dbReference type="Pfam" id="PF01453">
    <property type="entry name" value="B_lectin"/>
    <property type="match status" value="1"/>
</dbReference>
<keyword evidence="2" id="KW-1015">Disulfide bond</keyword>
<protein>
    <recommendedName>
        <fullName evidence="8">Bulb-type lectin domain-containing protein</fullName>
    </recommendedName>
</protein>